<feature type="domain" description="ABC transporter" evidence="8">
    <location>
        <begin position="1128"/>
        <end position="1353"/>
    </location>
</feature>
<sequence>MSRRAASLPARLTLARGEKDATFEADLEAWPAEKGANAPSVASDLPFSPIEPLPSALPSHALDEKYDRQCLDALAAHVPRRIVRTPHRRSLRAMYRWCSRRDCLLLLVPGLLFGVISGGLPVGMTHIVGRAFAAFAAYDPAAPHAASILAANVRTDVYVLLALAVGSLLVRSASAAAWLVLAEHGARGWRQYVFRTVLAKDISWFDLGMGLDTAGSDVGAAGLMALFLKDTDDVRTAMGQQMGYFVMHMAAAVASFVYAMYRQWSLTLVIFASIPVLALITVAGDVLGAPLQAAERAHSMQLSALVEKGASAIRTVKVFNAERMQLDMLRACITQCRSLYTRMCAVWGVRYGLSSALGLLMFMQGFAWGSHLVRNDQAGPDVVLATFLASLVTMGQLQSILMRLNFIERGKNAAANMATLATSHAESDAEHTLPPSLTWSDAVKETPVQASSTSTLHVGASVPPAVRIPKHCSGEMTLENVWMTYPARPEAPALRGVSMYFAAGEHTFVVGRSGSGKSTVASVLLRLHTPQSGVVALDAVDVRELDVGWFRSQVVGVTQEPLILEQTLFENVRAGMALTQAGVGVRQAICAVRLDDLLDVLPDGLDTPLGQRGTALSGGQMQRVALARALLRDAPVLVLDEATSALDAACARQVHNAVRAWRQGRTTIVITHTLAHIRPDDYCYVMDEGRVAEEGYRRLLAQRDGSLARTYLDKDMDAALASPVGQPDSASLYTHEGPVPSASVWSMASSVESGTVHHADLRAAAECVAPRIAARHQVKRTPPAAPESPPPTLFLDTVRTMWATIPHRVWTAVALVVCVASGLTSPVFAYCLTQVLMVVGRASAARLAPLIGATAGVAIADGVFRGARLISMETLVARWVASMRLHAMERVIEQDAAWFDRAENAPSALATVVVKNAEDAGACLGQLLGQLVALGAMLLATIVWAFVQGWQLTLCALALVPLVAGLYGAQGHIASRTELASKAQREHVAHLLCDQVAAVRAVRAMALDAALRADAQQAIEYAAHVGRRAALASAAGAGLADATVYAAEALLYGVGTVLLIRGTYDLHRFMLVLNPVVFAVGFAAQLATSLPASSRCMHALRAIARLLDLRGTPSDAVGEATPTLRGNLALDDVCFSYGTQRVLDHVSLRIDAGERVALIGASGAGKSTVAALLQRLYEPDTGAVRVDGYDARTVRANWLRAHMAVVSQMPTLFPATIYDNIALGGAVSDAEVRSAARRAGATFVEALPQQFATRLGRDATQLSGGQAQRIAIARALVRTTARVLVLDEFTAALDPATRTVVADAVFRDDADAPTVLVLTHDVALMRRCDRIVVLRDGRIAYDGPPSPLLDGAP</sequence>
<dbReference type="PANTHER" id="PTHR43394">
    <property type="entry name" value="ATP-DEPENDENT PERMEASE MDL1, MITOCHONDRIAL"/>
    <property type="match status" value="1"/>
</dbReference>
<dbReference type="Pfam" id="PF00005">
    <property type="entry name" value="ABC_tran"/>
    <property type="match status" value="2"/>
</dbReference>
<feature type="domain" description="ABC transmembrane type-1" evidence="9">
    <location>
        <begin position="812"/>
        <end position="1095"/>
    </location>
</feature>
<dbReference type="Gene3D" id="3.40.50.300">
    <property type="entry name" value="P-loop containing nucleotide triphosphate hydrolases"/>
    <property type="match status" value="2"/>
</dbReference>
<dbReference type="InterPro" id="IPR039421">
    <property type="entry name" value="Type_1_exporter"/>
</dbReference>
<name>A0ABY8ERY5_MALFU</name>
<keyword evidence="4" id="KW-0067">ATP-binding</keyword>
<keyword evidence="5 7" id="KW-1133">Transmembrane helix</keyword>
<proteinExistence type="predicted"/>
<keyword evidence="6 7" id="KW-0472">Membrane</keyword>
<feature type="transmembrane region" description="Helical" evidence="7">
    <location>
        <begin position="809"/>
        <end position="832"/>
    </location>
</feature>
<dbReference type="InterPro" id="IPR011527">
    <property type="entry name" value="ABC1_TM_dom"/>
</dbReference>
<reference evidence="10 11" key="1">
    <citation type="journal article" date="2020" name="Elife">
        <title>Loss of centromere function drives karyotype evolution in closely related Malassezia species.</title>
        <authorList>
            <person name="Sankaranarayanan S.R."/>
            <person name="Ianiri G."/>
            <person name="Coelho M.A."/>
            <person name="Reza M.H."/>
            <person name="Thimmappa B.C."/>
            <person name="Ganguly P."/>
            <person name="Vadnala R.N."/>
            <person name="Sun S."/>
            <person name="Siddharthan R."/>
            <person name="Tellgren-Roth C."/>
            <person name="Dawson T.L."/>
            <person name="Heitman J."/>
            <person name="Sanyal K."/>
        </authorList>
    </citation>
    <scope>NUCLEOTIDE SEQUENCE [LARGE SCALE GENOMIC DNA]</scope>
    <source>
        <strain evidence="10">CBS14141</strain>
    </source>
</reference>
<keyword evidence="3" id="KW-0547">Nucleotide-binding</keyword>
<feature type="transmembrane region" description="Helical" evidence="7">
    <location>
        <begin position="844"/>
        <end position="864"/>
    </location>
</feature>
<organism evidence="10 11">
    <name type="scientific">Malassezia furfur</name>
    <name type="common">Pityriasis versicolor infection agent</name>
    <name type="synonym">Pityrosporum furfur</name>
    <dbReference type="NCBI Taxonomy" id="55194"/>
    <lineage>
        <taxon>Eukaryota</taxon>
        <taxon>Fungi</taxon>
        <taxon>Dikarya</taxon>
        <taxon>Basidiomycota</taxon>
        <taxon>Ustilaginomycotina</taxon>
        <taxon>Malasseziomycetes</taxon>
        <taxon>Malasseziales</taxon>
        <taxon>Malasseziaceae</taxon>
        <taxon>Malassezia</taxon>
    </lineage>
</organism>
<dbReference type="PROSITE" id="PS50893">
    <property type="entry name" value="ABC_TRANSPORTER_2"/>
    <property type="match status" value="2"/>
</dbReference>
<dbReference type="PANTHER" id="PTHR43394:SF15">
    <property type="entry name" value="ALPHA-FACTOR-TRANSPORTING ATPASE"/>
    <property type="match status" value="1"/>
</dbReference>
<feature type="domain" description="ABC transporter" evidence="8">
    <location>
        <begin position="476"/>
        <end position="713"/>
    </location>
</feature>
<protein>
    <submittedName>
        <fullName evidence="10">ABC-type xenobiotic transporter</fullName>
    </submittedName>
</protein>
<keyword evidence="2 7" id="KW-0812">Transmembrane</keyword>
<gene>
    <name evidence="10" type="primary">HST6</name>
    <name evidence="10" type="ORF">GLX27_002929</name>
</gene>
<dbReference type="Pfam" id="PF00664">
    <property type="entry name" value="ABC_membrane"/>
    <property type="match status" value="2"/>
</dbReference>
<feature type="transmembrane region" description="Helical" evidence="7">
    <location>
        <begin position="157"/>
        <end position="181"/>
    </location>
</feature>
<accession>A0ABY8ERY5</accession>
<feature type="transmembrane region" description="Helical" evidence="7">
    <location>
        <begin position="1069"/>
        <end position="1087"/>
    </location>
</feature>
<feature type="transmembrane region" description="Helical" evidence="7">
    <location>
        <begin position="950"/>
        <end position="969"/>
    </location>
</feature>
<comment type="subcellular location">
    <subcellularLocation>
        <location evidence="1">Membrane</location>
        <topology evidence="1">Multi-pass membrane protein</topology>
    </subcellularLocation>
</comment>
<evidence type="ECO:0000259" key="9">
    <source>
        <dbReference type="PROSITE" id="PS50929"/>
    </source>
</evidence>
<feature type="transmembrane region" description="Helical" evidence="7">
    <location>
        <begin position="924"/>
        <end position="944"/>
    </location>
</feature>
<evidence type="ECO:0000259" key="8">
    <source>
        <dbReference type="PROSITE" id="PS50893"/>
    </source>
</evidence>
<dbReference type="Proteomes" id="UP000818624">
    <property type="component" value="Chromosome 3"/>
</dbReference>
<feature type="transmembrane region" description="Helical" evidence="7">
    <location>
        <begin position="104"/>
        <end position="137"/>
    </location>
</feature>
<feature type="transmembrane region" description="Helical" evidence="7">
    <location>
        <begin position="267"/>
        <end position="291"/>
    </location>
</feature>
<dbReference type="InterPro" id="IPR036640">
    <property type="entry name" value="ABC1_TM_sf"/>
</dbReference>
<feature type="domain" description="ABC transmembrane type-1" evidence="9">
    <location>
        <begin position="110"/>
        <end position="409"/>
    </location>
</feature>
<dbReference type="SUPFAM" id="SSF52540">
    <property type="entry name" value="P-loop containing nucleoside triphosphate hydrolases"/>
    <property type="match status" value="2"/>
</dbReference>
<dbReference type="InterPro" id="IPR027417">
    <property type="entry name" value="P-loop_NTPase"/>
</dbReference>
<dbReference type="Gene3D" id="1.20.1560.10">
    <property type="entry name" value="ABC transporter type 1, transmembrane domain"/>
    <property type="match status" value="1"/>
</dbReference>
<dbReference type="CDD" id="cd18577">
    <property type="entry name" value="ABC_6TM_Pgp_ABCB1_D1_like"/>
    <property type="match status" value="1"/>
</dbReference>
<dbReference type="InterPro" id="IPR003439">
    <property type="entry name" value="ABC_transporter-like_ATP-bd"/>
</dbReference>
<keyword evidence="11" id="KW-1185">Reference proteome</keyword>
<evidence type="ECO:0000256" key="1">
    <source>
        <dbReference type="ARBA" id="ARBA00004141"/>
    </source>
</evidence>
<dbReference type="InterPro" id="IPR017871">
    <property type="entry name" value="ABC_transporter-like_CS"/>
</dbReference>
<dbReference type="InterPro" id="IPR003593">
    <property type="entry name" value="AAA+_ATPase"/>
</dbReference>
<evidence type="ECO:0000313" key="10">
    <source>
        <dbReference type="EMBL" id="WFD48261.1"/>
    </source>
</evidence>
<feature type="transmembrane region" description="Helical" evidence="7">
    <location>
        <begin position="351"/>
        <end position="370"/>
    </location>
</feature>
<evidence type="ECO:0000256" key="6">
    <source>
        <dbReference type="ARBA" id="ARBA00023136"/>
    </source>
</evidence>
<dbReference type="SMART" id="SM00382">
    <property type="entry name" value="AAA"/>
    <property type="match status" value="2"/>
</dbReference>
<evidence type="ECO:0000313" key="11">
    <source>
        <dbReference type="Proteomes" id="UP000818624"/>
    </source>
</evidence>
<evidence type="ECO:0000256" key="5">
    <source>
        <dbReference type="ARBA" id="ARBA00022989"/>
    </source>
</evidence>
<evidence type="ECO:0000256" key="2">
    <source>
        <dbReference type="ARBA" id="ARBA00022692"/>
    </source>
</evidence>
<dbReference type="EMBL" id="CP046236">
    <property type="protein sequence ID" value="WFD48261.1"/>
    <property type="molecule type" value="Genomic_DNA"/>
</dbReference>
<evidence type="ECO:0000256" key="3">
    <source>
        <dbReference type="ARBA" id="ARBA00022741"/>
    </source>
</evidence>
<feature type="transmembrane region" description="Helical" evidence="7">
    <location>
        <begin position="242"/>
        <end position="261"/>
    </location>
</feature>
<feature type="transmembrane region" description="Helical" evidence="7">
    <location>
        <begin position="382"/>
        <end position="401"/>
    </location>
</feature>
<dbReference type="PROSITE" id="PS50929">
    <property type="entry name" value="ABC_TM1F"/>
    <property type="match status" value="2"/>
</dbReference>
<evidence type="ECO:0000256" key="4">
    <source>
        <dbReference type="ARBA" id="ARBA00022840"/>
    </source>
</evidence>
<dbReference type="SUPFAM" id="SSF90123">
    <property type="entry name" value="ABC transporter transmembrane region"/>
    <property type="match status" value="2"/>
</dbReference>
<evidence type="ECO:0000256" key="7">
    <source>
        <dbReference type="SAM" id="Phobius"/>
    </source>
</evidence>
<dbReference type="CDD" id="cd03228">
    <property type="entry name" value="ABCC_MRP_Like"/>
    <property type="match status" value="1"/>
</dbReference>
<dbReference type="PROSITE" id="PS00211">
    <property type="entry name" value="ABC_TRANSPORTER_1"/>
    <property type="match status" value="2"/>
</dbReference>